<accession>A0A175VL53</accession>
<protein>
    <submittedName>
        <fullName evidence="2">Uncharacterized protein</fullName>
    </submittedName>
</protein>
<keyword evidence="1" id="KW-0472">Membrane</keyword>
<feature type="transmembrane region" description="Helical" evidence="1">
    <location>
        <begin position="122"/>
        <end position="140"/>
    </location>
</feature>
<proteinExistence type="predicted"/>
<reference evidence="2 3" key="1">
    <citation type="submission" date="2016-02" db="EMBL/GenBank/DDBJ databases">
        <title>Draft genome sequence of Aeromonas trota strain 1999lcr isolated from cerebrospinal fluid (CSF).</title>
        <authorList>
            <person name="Dallagassa C.B."/>
            <person name="Prediger K.C."/>
            <person name="Weiss V.A."/>
            <person name="Assis F.E."/>
            <person name="Baura V."/>
            <person name="Cruz L.M."/>
            <person name="Souza E.M."/>
            <person name="Pedrosa F.O."/>
            <person name="Fadel-Picheth C.M."/>
        </authorList>
    </citation>
    <scope>NUCLEOTIDE SEQUENCE [LARGE SCALE GENOMIC DNA]</scope>
    <source>
        <strain evidence="2 3">1999lcr</strain>
    </source>
</reference>
<comment type="caution">
    <text evidence="2">The sequence shown here is derived from an EMBL/GenBank/DDBJ whole genome shotgun (WGS) entry which is preliminary data.</text>
</comment>
<dbReference type="AlphaFoldDB" id="A0A175VL53"/>
<dbReference type="OrthoDB" id="5814354at2"/>
<organism evidence="2 3">
    <name type="scientific">Aeromonas enteropelogenes</name>
    <name type="common">Aeromonas trota</name>
    <dbReference type="NCBI Taxonomy" id="29489"/>
    <lineage>
        <taxon>Bacteria</taxon>
        <taxon>Pseudomonadati</taxon>
        <taxon>Pseudomonadota</taxon>
        <taxon>Gammaproteobacteria</taxon>
        <taxon>Aeromonadales</taxon>
        <taxon>Aeromonadaceae</taxon>
        <taxon>Aeromonas</taxon>
    </lineage>
</organism>
<keyword evidence="1" id="KW-1133">Transmembrane helix</keyword>
<dbReference type="STRING" id="29489.VL01_11915"/>
<feature type="transmembrane region" description="Helical" evidence="1">
    <location>
        <begin position="21"/>
        <end position="37"/>
    </location>
</feature>
<dbReference type="GeneID" id="92811552"/>
<sequence>MTSLSLSARPFWQWLAYHHQAAEGTLYLMFFSGLLLWEPLTPLWSLARWNLFLHVVLSLTLFPLLFGAFWLSHRSLLKRSRKPFLRTTGRIIEGLLLVCLASGLLLVLHGTPGDTTGNLASWAHWLSALALTPLVLRHAWRWTILRWRS</sequence>
<dbReference type="RefSeq" id="WP_026457379.1">
    <property type="nucleotide sequence ID" value="NZ_CDDE01000015.1"/>
</dbReference>
<keyword evidence="1" id="KW-0812">Transmembrane</keyword>
<feature type="transmembrane region" description="Helical" evidence="1">
    <location>
        <begin position="49"/>
        <end position="71"/>
    </location>
</feature>
<evidence type="ECO:0000313" key="3">
    <source>
        <dbReference type="Proteomes" id="UP000078435"/>
    </source>
</evidence>
<evidence type="ECO:0000313" key="2">
    <source>
        <dbReference type="EMBL" id="KXU81243.1"/>
    </source>
</evidence>
<dbReference type="EMBL" id="JMGO02000002">
    <property type="protein sequence ID" value="KXU81243.1"/>
    <property type="molecule type" value="Genomic_DNA"/>
</dbReference>
<feature type="transmembrane region" description="Helical" evidence="1">
    <location>
        <begin position="91"/>
        <end position="110"/>
    </location>
</feature>
<name>A0A175VL53_AEREN</name>
<dbReference type="Proteomes" id="UP000078435">
    <property type="component" value="Unassembled WGS sequence"/>
</dbReference>
<gene>
    <name evidence="2" type="ORF">LCR_05910</name>
</gene>
<evidence type="ECO:0000256" key="1">
    <source>
        <dbReference type="SAM" id="Phobius"/>
    </source>
</evidence>